<evidence type="ECO:0000313" key="4">
    <source>
        <dbReference type="Proteomes" id="UP000193144"/>
    </source>
</evidence>
<evidence type="ECO:0000256" key="2">
    <source>
        <dbReference type="SAM" id="Phobius"/>
    </source>
</evidence>
<dbReference type="STRING" id="1231657.A0A1Y1ZTX5"/>
<protein>
    <submittedName>
        <fullName evidence="3">Uncharacterized protein</fullName>
    </submittedName>
</protein>
<name>A0A1Y1ZTX5_9PLEO</name>
<organism evidence="3 4">
    <name type="scientific">Clohesyomyces aquaticus</name>
    <dbReference type="NCBI Taxonomy" id="1231657"/>
    <lineage>
        <taxon>Eukaryota</taxon>
        <taxon>Fungi</taxon>
        <taxon>Dikarya</taxon>
        <taxon>Ascomycota</taxon>
        <taxon>Pezizomycotina</taxon>
        <taxon>Dothideomycetes</taxon>
        <taxon>Pleosporomycetidae</taxon>
        <taxon>Pleosporales</taxon>
        <taxon>Lindgomycetaceae</taxon>
        <taxon>Clohesyomyces</taxon>
    </lineage>
</organism>
<comment type="caution">
    <text evidence="3">The sequence shown here is derived from an EMBL/GenBank/DDBJ whole genome shotgun (WGS) entry which is preliminary data.</text>
</comment>
<proteinExistence type="predicted"/>
<dbReference type="EMBL" id="MCFA01000039">
    <property type="protein sequence ID" value="ORY13709.1"/>
    <property type="molecule type" value="Genomic_DNA"/>
</dbReference>
<dbReference type="OrthoDB" id="5397827at2759"/>
<evidence type="ECO:0000313" key="3">
    <source>
        <dbReference type="EMBL" id="ORY13709.1"/>
    </source>
</evidence>
<feature type="compositionally biased region" description="Polar residues" evidence="1">
    <location>
        <begin position="41"/>
        <end position="61"/>
    </location>
</feature>
<feature type="region of interest" description="Disordered" evidence="1">
    <location>
        <begin position="41"/>
        <end position="94"/>
    </location>
</feature>
<accession>A0A1Y1ZTX5</accession>
<sequence>MASLSLSPSIPRFLLPRGPIFLRPTFQPRNARLSPLILRAASNNARPSRPSSLREQLQNTKGPAVIPQPDKYRPPSHGKRMPERDKWSETASRTYGPKLTAEDKERMKKKKYPNMMSPEGTFMHWFLHNKFIHIWITMGTLMSLAIAAWYIDYVNKTPYYDLIPAKKEFIREPMATTRRFIEVYQMHVAHTSQLAYDKRMKKTEDAEKRRQYRLARMAEAAERGEDYNDDPRYYIGEDGIRRRRVKRWLGIWE</sequence>
<dbReference type="AlphaFoldDB" id="A0A1Y1ZTX5"/>
<feature type="transmembrane region" description="Helical" evidence="2">
    <location>
        <begin position="131"/>
        <end position="151"/>
    </location>
</feature>
<keyword evidence="2" id="KW-1133">Transmembrane helix</keyword>
<reference evidence="3 4" key="1">
    <citation type="submission" date="2016-07" db="EMBL/GenBank/DDBJ databases">
        <title>Pervasive Adenine N6-methylation of Active Genes in Fungi.</title>
        <authorList>
            <consortium name="DOE Joint Genome Institute"/>
            <person name="Mondo S.J."/>
            <person name="Dannebaum R.O."/>
            <person name="Kuo R.C."/>
            <person name="Labutti K."/>
            <person name="Haridas S."/>
            <person name="Kuo A."/>
            <person name="Salamov A."/>
            <person name="Ahrendt S.R."/>
            <person name="Lipzen A."/>
            <person name="Sullivan W."/>
            <person name="Andreopoulos W.B."/>
            <person name="Clum A."/>
            <person name="Lindquist E."/>
            <person name="Daum C."/>
            <person name="Ramamoorthy G.K."/>
            <person name="Gryganskyi A."/>
            <person name="Culley D."/>
            <person name="Magnuson J.K."/>
            <person name="James T.Y."/>
            <person name="O'Malley M.A."/>
            <person name="Stajich J.E."/>
            <person name="Spatafora J.W."/>
            <person name="Visel A."/>
            <person name="Grigoriev I.V."/>
        </authorList>
    </citation>
    <scope>NUCLEOTIDE SEQUENCE [LARGE SCALE GENOMIC DNA]</scope>
    <source>
        <strain evidence="3 4">CBS 115471</strain>
    </source>
</reference>
<dbReference type="Proteomes" id="UP000193144">
    <property type="component" value="Unassembled WGS sequence"/>
</dbReference>
<keyword evidence="2" id="KW-0812">Transmembrane</keyword>
<gene>
    <name evidence="3" type="ORF">BCR34DRAFT_561570</name>
</gene>
<evidence type="ECO:0000256" key="1">
    <source>
        <dbReference type="SAM" id="MobiDB-lite"/>
    </source>
</evidence>
<keyword evidence="4" id="KW-1185">Reference proteome</keyword>
<keyword evidence="2" id="KW-0472">Membrane</keyword>